<dbReference type="EMBL" id="NNRJ01000009">
    <property type="protein sequence ID" value="OYR22015.1"/>
    <property type="molecule type" value="Genomic_DNA"/>
</dbReference>
<dbReference type="Gene3D" id="3.40.309.10">
    <property type="entry name" value="Aldehyde Dehydrogenase, Chain A, domain 2"/>
    <property type="match status" value="1"/>
</dbReference>
<dbReference type="InterPro" id="IPR050740">
    <property type="entry name" value="Aldehyde_DH_Superfamily"/>
</dbReference>
<dbReference type="GO" id="GO:0009450">
    <property type="term" value="P:gamma-aminobutyric acid catabolic process"/>
    <property type="evidence" value="ECO:0007669"/>
    <property type="project" value="TreeGrafter"/>
</dbReference>
<evidence type="ECO:0000259" key="6">
    <source>
        <dbReference type="Pfam" id="PF00171"/>
    </source>
</evidence>
<dbReference type="InterPro" id="IPR016161">
    <property type="entry name" value="Ald_DH/histidinol_DH"/>
</dbReference>
<dbReference type="RefSeq" id="WP_094505185.1">
    <property type="nucleotide sequence ID" value="NZ_JBHEEK010000009.1"/>
</dbReference>
<protein>
    <submittedName>
        <fullName evidence="7">Aldehyde dehydrogenase family protein</fullName>
    </submittedName>
</protein>
<dbReference type="FunFam" id="3.40.309.10:FF:000009">
    <property type="entry name" value="Aldehyde dehydrogenase A"/>
    <property type="match status" value="1"/>
</dbReference>
<dbReference type="OrthoDB" id="9812625at2"/>
<dbReference type="PROSITE" id="PS00070">
    <property type="entry name" value="ALDEHYDE_DEHYDR_CYS"/>
    <property type="match status" value="1"/>
</dbReference>
<dbReference type="CDD" id="cd07088">
    <property type="entry name" value="ALDH_LactADH-AldA"/>
    <property type="match status" value="1"/>
</dbReference>
<dbReference type="GO" id="GO:0004777">
    <property type="term" value="F:succinate-semialdehyde dehydrogenase (NAD+) activity"/>
    <property type="evidence" value="ECO:0007669"/>
    <property type="project" value="TreeGrafter"/>
</dbReference>
<evidence type="ECO:0000256" key="4">
    <source>
        <dbReference type="PROSITE-ProRule" id="PRU10007"/>
    </source>
</evidence>
<dbReference type="SUPFAM" id="SSF53720">
    <property type="entry name" value="ALDH-like"/>
    <property type="match status" value="1"/>
</dbReference>
<dbReference type="PANTHER" id="PTHR43353:SF5">
    <property type="entry name" value="SUCCINATE-SEMIALDEHYDE DEHYDROGENASE, MITOCHONDRIAL"/>
    <property type="match status" value="1"/>
</dbReference>
<dbReference type="PROSITE" id="PS00687">
    <property type="entry name" value="ALDEHYDE_DEHYDR_GLU"/>
    <property type="match status" value="1"/>
</dbReference>
<keyword evidence="3 5" id="KW-0560">Oxidoreductase</keyword>
<keyword evidence="8" id="KW-1185">Reference proteome</keyword>
<dbReference type="InterPro" id="IPR015590">
    <property type="entry name" value="Aldehyde_DH_dom"/>
</dbReference>
<comment type="pathway">
    <text evidence="1">Carbohydrate degradation.</text>
</comment>
<dbReference type="GO" id="GO:0016052">
    <property type="term" value="P:carbohydrate catabolic process"/>
    <property type="evidence" value="ECO:0007669"/>
    <property type="project" value="UniProtKB-ARBA"/>
</dbReference>
<sequence length="489" mass="53000">MSTRTQSQAFSDTPHDYRNYINGAFVHAGSELIDVTNPATGALLGRIPETGADEVDAAVKAARAAQGAWEKLPPIERANYLRKISAKLREHRVELADIIVKEQGKVRGLAQVEVDFTADYIDYMAEWARRIEGEVLTSDRPNETMLLLRKPLGVVAGILPWNFPFFLIARKMAPALLTGNTIVIKPSEETPLNAYVFAELLAETDLPKGVFNLVGGRGRVAGEALASHPGIDLITFTGSVGTGSHIMQLAGKNLTKVNLELGGKAPAIVLKDADLDLAAKAIYDSRVINTGQVCNCAERVYVERPVHDEFVAKLQALFETTRYGDPSVEDDLHMGPLVNQAGLDKVAQAVDKARAQGATVVLGGKVADRASGFHYEPTLITGATADMDIMREETFGPVLPVQIVDSLDEAIALSNDSDYGLTSSVYTRDLSAAMQASRELKFGETYINRENFEAMQGFHAGRRKSGIGGADGKHGLYEFTVTHVVYIQS</sequence>
<dbReference type="Gene3D" id="3.40.605.10">
    <property type="entry name" value="Aldehyde Dehydrogenase, Chain A, domain 1"/>
    <property type="match status" value="1"/>
</dbReference>
<evidence type="ECO:0000256" key="2">
    <source>
        <dbReference type="ARBA" id="ARBA00009986"/>
    </source>
</evidence>
<dbReference type="PANTHER" id="PTHR43353">
    <property type="entry name" value="SUCCINATE-SEMIALDEHYDE DEHYDROGENASE, MITOCHONDRIAL"/>
    <property type="match status" value="1"/>
</dbReference>
<comment type="similarity">
    <text evidence="2 5">Belongs to the aldehyde dehydrogenase family.</text>
</comment>
<dbReference type="InterPro" id="IPR016163">
    <property type="entry name" value="Ald_DH_C"/>
</dbReference>
<evidence type="ECO:0000256" key="5">
    <source>
        <dbReference type="RuleBase" id="RU003345"/>
    </source>
</evidence>
<accession>A0A256G4H7</accession>
<evidence type="ECO:0000313" key="7">
    <source>
        <dbReference type="EMBL" id="OYR22015.1"/>
    </source>
</evidence>
<dbReference type="Proteomes" id="UP000215590">
    <property type="component" value="Unassembled WGS sequence"/>
</dbReference>
<evidence type="ECO:0000256" key="1">
    <source>
        <dbReference type="ARBA" id="ARBA00004921"/>
    </source>
</evidence>
<dbReference type="InterPro" id="IPR016160">
    <property type="entry name" value="Ald_DH_CS_CYS"/>
</dbReference>
<dbReference type="InterPro" id="IPR016162">
    <property type="entry name" value="Ald_DH_N"/>
</dbReference>
<dbReference type="NCBIfam" id="NF007497">
    <property type="entry name" value="PRK10090.1"/>
    <property type="match status" value="1"/>
</dbReference>
<gene>
    <name evidence="7" type="ORF">CEV31_0372</name>
</gene>
<evidence type="ECO:0000313" key="8">
    <source>
        <dbReference type="Proteomes" id="UP000215590"/>
    </source>
</evidence>
<name>A0A256G4H7_9HYPH</name>
<dbReference type="GO" id="GO:0042802">
    <property type="term" value="F:identical protein binding"/>
    <property type="evidence" value="ECO:0007669"/>
    <property type="project" value="UniProtKB-ARBA"/>
</dbReference>
<dbReference type="Pfam" id="PF00171">
    <property type="entry name" value="Aldedh"/>
    <property type="match status" value="1"/>
</dbReference>
<dbReference type="AlphaFoldDB" id="A0A256G4H7"/>
<feature type="active site" evidence="4">
    <location>
        <position position="260"/>
    </location>
</feature>
<dbReference type="InterPro" id="IPR029510">
    <property type="entry name" value="Ald_DH_CS_GLU"/>
</dbReference>
<feature type="domain" description="Aldehyde dehydrogenase" evidence="6">
    <location>
        <begin position="26"/>
        <end position="484"/>
    </location>
</feature>
<reference evidence="7 8" key="1">
    <citation type="submission" date="2017-07" db="EMBL/GenBank/DDBJ databases">
        <title>Phylogenetic study on the rhizospheric bacterium Ochrobactrum sp. A44.</title>
        <authorList>
            <person name="Krzyzanowska D.M."/>
            <person name="Ossowicki A."/>
            <person name="Rajewska M."/>
            <person name="Maciag T."/>
            <person name="Kaczynski Z."/>
            <person name="Czerwicka M."/>
            <person name="Jafra S."/>
        </authorList>
    </citation>
    <scope>NUCLEOTIDE SEQUENCE [LARGE SCALE GENOMIC DNA]</scope>
    <source>
        <strain evidence="7 8">DSM 7216</strain>
    </source>
</reference>
<organism evidence="7 8">
    <name type="scientific">Brucella thiophenivorans</name>
    <dbReference type="NCBI Taxonomy" id="571255"/>
    <lineage>
        <taxon>Bacteria</taxon>
        <taxon>Pseudomonadati</taxon>
        <taxon>Pseudomonadota</taxon>
        <taxon>Alphaproteobacteria</taxon>
        <taxon>Hyphomicrobiales</taxon>
        <taxon>Brucellaceae</taxon>
        <taxon>Brucella/Ochrobactrum group</taxon>
        <taxon>Brucella</taxon>
    </lineage>
</organism>
<dbReference type="GO" id="GO:0005829">
    <property type="term" value="C:cytosol"/>
    <property type="evidence" value="ECO:0007669"/>
    <property type="project" value="TreeGrafter"/>
</dbReference>
<dbReference type="FunFam" id="3.40.605.10:FF:000022">
    <property type="entry name" value="Aldehyde dehydrogenase A"/>
    <property type="match status" value="1"/>
</dbReference>
<comment type="caution">
    <text evidence="7">The sequence shown here is derived from an EMBL/GenBank/DDBJ whole genome shotgun (WGS) entry which is preliminary data.</text>
</comment>
<proteinExistence type="inferred from homology"/>
<dbReference type="GO" id="GO:0004030">
    <property type="term" value="F:aldehyde dehydrogenase [NAD(P)+] activity"/>
    <property type="evidence" value="ECO:0007669"/>
    <property type="project" value="UniProtKB-ARBA"/>
</dbReference>
<evidence type="ECO:0000256" key="3">
    <source>
        <dbReference type="ARBA" id="ARBA00023002"/>
    </source>
</evidence>